<protein>
    <recommendedName>
        <fullName evidence="4">C-type lectin</fullName>
    </recommendedName>
</protein>
<dbReference type="AlphaFoldDB" id="A0A9J6C714"/>
<dbReference type="Proteomes" id="UP001107558">
    <property type="component" value="Chromosome 2"/>
</dbReference>
<keyword evidence="3" id="KW-1185">Reference proteome</keyword>
<gene>
    <name evidence="2" type="ORF">PVAND_007456</name>
</gene>
<dbReference type="InterPro" id="IPR016187">
    <property type="entry name" value="CTDL_fold"/>
</dbReference>
<reference evidence="2" key="1">
    <citation type="submission" date="2021-03" db="EMBL/GenBank/DDBJ databases">
        <title>Chromosome level genome of the anhydrobiotic midge Polypedilum vanderplanki.</title>
        <authorList>
            <person name="Yoshida Y."/>
            <person name="Kikawada T."/>
            <person name="Gusev O."/>
        </authorList>
    </citation>
    <scope>NUCLEOTIDE SEQUENCE</scope>
    <source>
        <strain evidence="2">NIAS01</strain>
        <tissue evidence="2">Whole body or cell culture</tissue>
    </source>
</reference>
<comment type="caution">
    <text evidence="2">The sequence shown here is derived from an EMBL/GenBank/DDBJ whole genome shotgun (WGS) entry which is preliminary data.</text>
</comment>
<dbReference type="InterPro" id="IPR016186">
    <property type="entry name" value="C-type_lectin-like/link_sf"/>
</dbReference>
<sequence length="170" mass="19696">MKFFFTIFIIEFLTLVKNSESGGTAHLAPTVCTFSQDLYDPDRNYLKSLCWISDETAYVHAQGICRHDDMELFAVLNLETLHAFQVALTAFFGLNTNENLWINGLHHQNGSWITYTPRRRRLLNLIEPQVEYSRDRRCLLNSNRVGAFSTYAANCEEIHSFICEYDKDSL</sequence>
<organism evidence="2 3">
    <name type="scientific">Polypedilum vanderplanki</name>
    <name type="common">Sleeping chironomid midge</name>
    <dbReference type="NCBI Taxonomy" id="319348"/>
    <lineage>
        <taxon>Eukaryota</taxon>
        <taxon>Metazoa</taxon>
        <taxon>Ecdysozoa</taxon>
        <taxon>Arthropoda</taxon>
        <taxon>Hexapoda</taxon>
        <taxon>Insecta</taxon>
        <taxon>Pterygota</taxon>
        <taxon>Neoptera</taxon>
        <taxon>Endopterygota</taxon>
        <taxon>Diptera</taxon>
        <taxon>Nematocera</taxon>
        <taxon>Chironomoidea</taxon>
        <taxon>Chironomidae</taxon>
        <taxon>Chironominae</taxon>
        <taxon>Polypedilum</taxon>
        <taxon>Polypedilum</taxon>
    </lineage>
</organism>
<evidence type="ECO:0008006" key="4">
    <source>
        <dbReference type="Google" id="ProtNLM"/>
    </source>
</evidence>
<dbReference type="EMBL" id="JADBJN010000002">
    <property type="protein sequence ID" value="KAG5677725.1"/>
    <property type="molecule type" value="Genomic_DNA"/>
</dbReference>
<proteinExistence type="predicted"/>
<evidence type="ECO:0000313" key="3">
    <source>
        <dbReference type="Proteomes" id="UP001107558"/>
    </source>
</evidence>
<feature type="signal peptide" evidence="1">
    <location>
        <begin position="1"/>
        <end position="21"/>
    </location>
</feature>
<name>A0A9J6C714_POLVA</name>
<keyword evidence="1" id="KW-0732">Signal</keyword>
<accession>A0A9J6C714</accession>
<evidence type="ECO:0000313" key="2">
    <source>
        <dbReference type="EMBL" id="KAG5677725.1"/>
    </source>
</evidence>
<feature type="chain" id="PRO_5039890351" description="C-type lectin" evidence="1">
    <location>
        <begin position="22"/>
        <end position="170"/>
    </location>
</feature>
<dbReference type="Gene3D" id="3.10.100.10">
    <property type="entry name" value="Mannose-Binding Protein A, subunit A"/>
    <property type="match status" value="1"/>
</dbReference>
<dbReference type="SUPFAM" id="SSF56436">
    <property type="entry name" value="C-type lectin-like"/>
    <property type="match status" value="1"/>
</dbReference>
<evidence type="ECO:0000256" key="1">
    <source>
        <dbReference type="SAM" id="SignalP"/>
    </source>
</evidence>